<comment type="caution">
    <text evidence="2">The sequence shown here is derived from an EMBL/GenBank/DDBJ whole genome shotgun (WGS) entry which is preliminary data.</text>
</comment>
<reference evidence="2 3" key="1">
    <citation type="submission" date="2014-04" db="EMBL/GenBank/DDBJ databases">
        <title>Draft genome sequence of Bacillus azotoformans MEV2011, a (co-) denitrifying strain unable to grow in the presence of oxygen.</title>
        <authorList>
            <person name="Nielsen M."/>
            <person name="Schreiber L."/>
            <person name="Finster K."/>
            <person name="Schramm A."/>
        </authorList>
    </citation>
    <scope>NUCLEOTIDE SEQUENCE [LARGE SCALE GENOMIC DNA]</scope>
    <source>
        <strain evidence="2 3">MEV2011</strain>
    </source>
</reference>
<protein>
    <submittedName>
        <fullName evidence="2">YmaF family</fullName>
    </submittedName>
</protein>
<organism evidence="2 3">
    <name type="scientific">Schinkia azotoformans MEV2011</name>
    <dbReference type="NCBI Taxonomy" id="1348973"/>
    <lineage>
        <taxon>Bacteria</taxon>
        <taxon>Bacillati</taxon>
        <taxon>Bacillota</taxon>
        <taxon>Bacilli</taxon>
        <taxon>Bacillales</taxon>
        <taxon>Bacillaceae</taxon>
        <taxon>Calidifontibacillus/Schinkia group</taxon>
        <taxon>Schinkia</taxon>
    </lineage>
</organism>
<dbReference type="PATRIC" id="fig|1348973.3.peg.2396"/>
<evidence type="ECO:0000313" key="3">
    <source>
        <dbReference type="Proteomes" id="UP000027936"/>
    </source>
</evidence>
<dbReference type="Pfam" id="PF12788">
    <property type="entry name" value="YmaF"/>
    <property type="match status" value="1"/>
</dbReference>
<dbReference type="EMBL" id="JJRY01000008">
    <property type="protein sequence ID" value="KEF38433.1"/>
    <property type="molecule type" value="Genomic_DNA"/>
</dbReference>
<name>A0A072NNC7_SCHAZ</name>
<evidence type="ECO:0000313" key="2">
    <source>
        <dbReference type="EMBL" id="KEF38433.1"/>
    </source>
</evidence>
<accession>A0A072NNC7</accession>
<gene>
    <name evidence="2" type="ORF">M670_02477</name>
</gene>
<dbReference type="GeneID" id="89468936"/>
<dbReference type="InterPro" id="IPR024307">
    <property type="entry name" value="YmaF"/>
</dbReference>
<dbReference type="Proteomes" id="UP000027936">
    <property type="component" value="Unassembled WGS sequence"/>
</dbReference>
<proteinExistence type="predicted"/>
<feature type="region of interest" description="Disordered" evidence="1">
    <location>
        <begin position="105"/>
        <end position="124"/>
    </location>
</feature>
<dbReference type="AlphaFoldDB" id="A0A072NNC7"/>
<evidence type="ECO:0000256" key="1">
    <source>
        <dbReference type="SAM" id="MobiDB-lite"/>
    </source>
</evidence>
<dbReference type="RefSeq" id="WP_004432141.1">
    <property type="nucleotide sequence ID" value="NZ_JJRY01000008.1"/>
</dbReference>
<feature type="compositionally biased region" description="Polar residues" evidence="1">
    <location>
        <begin position="106"/>
        <end position="124"/>
    </location>
</feature>
<dbReference type="OrthoDB" id="1682334at2"/>
<sequence length="124" mass="13666">MEIPVTGFMISNNEDDPMHSHSLYIMSWDGKPVHVHHISGVTSFADGHHHKYVGTTAPALSGVPHTHQYFTFTSVNDGHRHEIRGVTGPDIPLPNGGHFHEFHGVTTVSGRTPHSHSYSGRTSR</sequence>